<dbReference type="Pfam" id="PF00551">
    <property type="entry name" value="Formyl_trans_N"/>
    <property type="match status" value="1"/>
</dbReference>
<dbReference type="EMBL" id="CABFNS010000016">
    <property type="protein sequence ID" value="VUC19917.1"/>
    <property type="molecule type" value="Genomic_DNA"/>
</dbReference>
<feature type="region of interest" description="Disordered" evidence="2">
    <location>
        <begin position="194"/>
        <end position="231"/>
    </location>
</feature>
<dbReference type="CDD" id="cd08646">
    <property type="entry name" value="FMT_core_Met-tRNA-FMT_N"/>
    <property type="match status" value="1"/>
</dbReference>
<keyword evidence="5" id="KW-1185">Reference proteome</keyword>
<dbReference type="Gene3D" id="3.40.50.12230">
    <property type="match status" value="1"/>
</dbReference>
<dbReference type="InterPro" id="IPR002376">
    <property type="entry name" value="Formyl_transf_N"/>
</dbReference>
<organism evidence="4 5">
    <name type="scientific">Bionectria ochroleuca</name>
    <name type="common">Gliocladium roseum</name>
    <dbReference type="NCBI Taxonomy" id="29856"/>
    <lineage>
        <taxon>Eukaryota</taxon>
        <taxon>Fungi</taxon>
        <taxon>Dikarya</taxon>
        <taxon>Ascomycota</taxon>
        <taxon>Pezizomycotina</taxon>
        <taxon>Sordariomycetes</taxon>
        <taxon>Hypocreomycetidae</taxon>
        <taxon>Hypocreales</taxon>
        <taxon>Bionectriaceae</taxon>
        <taxon>Clonostachys</taxon>
    </lineage>
</organism>
<feature type="compositionally biased region" description="Polar residues" evidence="2">
    <location>
        <begin position="215"/>
        <end position="225"/>
    </location>
</feature>
<feature type="compositionally biased region" description="Polar residues" evidence="2">
    <location>
        <begin position="46"/>
        <end position="58"/>
    </location>
</feature>
<accession>A0ABY6TQD8</accession>
<proteinExistence type="predicted"/>
<feature type="compositionally biased region" description="Basic and acidic residues" evidence="2">
    <location>
        <begin position="707"/>
        <end position="726"/>
    </location>
</feature>
<dbReference type="EC" id="2.1.2.9" evidence="1"/>
<feature type="region of interest" description="Disordered" evidence="2">
    <location>
        <begin position="698"/>
        <end position="726"/>
    </location>
</feature>
<evidence type="ECO:0000313" key="4">
    <source>
        <dbReference type="EMBL" id="VUC19917.1"/>
    </source>
</evidence>
<evidence type="ECO:0000259" key="3">
    <source>
        <dbReference type="Pfam" id="PF00551"/>
    </source>
</evidence>
<sequence length="726" mass="81459">MNSTPRVRQPQSSAALNRTPAASKFLLPKRSTQSSQAPRFLPTPRFASSGTRATQASGSIEDVDENELGGFSGSEPTCVDDDHESLEELEVTREELPRRTRGHLSLEESIEVESVIPSDSLAHESSEDEVAQSSWRYNSIDGDLEEPMPSSPLAKRRKISISPLPTSSPQASDHLGEDLFQEKLQQVIEDNSPKSEFAGEHGSDGSPDLSDLESAMQNHGPQQPTFRAPPRFKPLEDEVSIAELPDFFSPRRRGQKYVPGGLAAGLQGWLSEVREGEGKHGTVESPFRIRVDELRPGTAMNLVRGTKLGESEERKNFILAAFALARQGAAQRRWKSHQETALYRTNSGKKSEPLRILFCGTDTVSTESLHALHEEMMFNEGLVESIECVLLPPKPSGRGRKFKIETPMMRAADALGLSTHSIHTFTDWEPPKTINLIVVVSFGLFVPKRILRSVKYGGLNVHPSFLPDLRGPAPIHHAVLRGDKFMGVSLQTLDEEQIDHGVVLSQTQRPGVRIMEHPTLSRVNRKLAMEGADLLVQGLRDGVHIPPYVDAGWKAKELEGKPLQHAPKITKADTQIDWLKWTAQDWKRRIQISQAVWTTVASSVKGQVWIRRLLFHDVMEVPREEVTGFKATMEVITQREGEEEQRFRKLIAINARRGFLYMRLDNHTWIRVRRATLEGKIERPAAAAVRDFVIPYTESQKPPTKGEINEWKGDDPFDSKFEERRD</sequence>
<dbReference type="PANTHER" id="PTHR11138:SF5">
    <property type="entry name" value="METHIONYL-TRNA FORMYLTRANSFERASE, MITOCHONDRIAL"/>
    <property type="match status" value="1"/>
</dbReference>
<name>A0ABY6TQD8_BIOOC</name>
<feature type="compositionally biased region" description="Polar residues" evidence="2">
    <location>
        <begin position="1"/>
        <end position="16"/>
    </location>
</feature>
<reference evidence="4 5" key="1">
    <citation type="submission" date="2019-06" db="EMBL/GenBank/DDBJ databases">
        <authorList>
            <person name="Broberg M."/>
        </authorList>
    </citation>
    <scope>NUCLEOTIDE SEQUENCE [LARGE SCALE GENOMIC DNA]</scope>
</reference>
<dbReference type="SUPFAM" id="SSF53328">
    <property type="entry name" value="Formyltransferase"/>
    <property type="match status" value="1"/>
</dbReference>
<dbReference type="Proteomes" id="UP000766486">
    <property type="component" value="Unassembled WGS sequence"/>
</dbReference>
<feature type="compositionally biased region" description="Acidic residues" evidence="2">
    <location>
        <begin position="78"/>
        <end position="89"/>
    </location>
</feature>
<comment type="caution">
    <text evidence="4">The sequence shown here is derived from an EMBL/GenBank/DDBJ whole genome shotgun (WGS) entry which is preliminary data.</text>
</comment>
<dbReference type="InterPro" id="IPR041711">
    <property type="entry name" value="Met-tRNA-FMT_N"/>
</dbReference>
<evidence type="ECO:0000256" key="1">
    <source>
        <dbReference type="ARBA" id="ARBA00012261"/>
    </source>
</evidence>
<dbReference type="InterPro" id="IPR036477">
    <property type="entry name" value="Formyl_transf_N_sf"/>
</dbReference>
<evidence type="ECO:0000313" key="5">
    <source>
        <dbReference type="Proteomes" id="UP000766486"/>
    </source>
</evidence>
<protein>
    <recommendedName>
        <fullName evidence="1">methionyl-tRNA formyltransferase</fullName>
        <ecNumber evidence="1">2.1.2.9</ecNumber>
    </recommendedName>
</protein>
<gene>
    <name evidence="4" type="ORF">CLO192961_LOCUS7224</name>
</gene>
<feature type="compositionally biased region" description="Basic and acidic residues" evidence="2">
    <location>
        <begin position="194"/>
        <end position="203"/>
    </location>
</feature>
<dbReference type="PANTHER" id="PTHR11138">
    <property type="entry name" value="METHIONYL-TRNA FORMYLTRANSFERASE"/>
    <property type="match status" value="1"/>
</dbReference>
<feature type="domain" description="Formyl transferase N-terminal" evidence="3">
    <location>
        <begin position="367"/>
        <end position="537"/>
    </location>
</feature>
<evidence type="ECO:0000256" key="2">
    <source>
        <dbReference type="SAM" id="MobiDB-lite"/>
    </source>
</evidence>
<feature type="region of interest" description="Disordered" evidence="2">
    <location>
        <begin position="1"/>
        <end position="155"/>
    </location>
</feature>